<dbReference type="Gene3D" id="2.30.30.40">
    <property type="entry name" value="SH3 Domains"/>
    <property type="match status" value="6"/>
</dbReference>
<accession>A0A839Z9Q5</accession>
<proteinExistence type="predicted"/>
<feature type="domain" description="SH3b" evidence="2">
    <location>
        <begin position="586"/>
        <end position="649"/>
    </location>
</feature>
<dbReference type="PANTHER" id="PTHR34408:SF1">
    <property type="entry name" value="GLYCOSYL HYDROLASE FAMILY 19 DOMAIN-CONTAINING PROTEIN HI_1415"/>
    <property type="match status" value="1"/>
</dbReference>
<feature type="region of interest" description="Disordered" evidence="1">
    <location>
        <begin position="405"/>
        <end position="430"/>
    </location>
</feature>
<dbReference type="InterPro" id="IPR052354">
    <property type="entry name" value="Cell_Wall_Dynamics_Protein"/>
</dbReference>
<comment type="caution">
    <text evidence="3">The sequence shown here is derived from an EMBL/GenBank/DDBJ whole genome shotgun (WGS) entry which is preliminary data.</text>
</comment>
<dbReference type="Pfam" id="PF08239">
    <property type="entry name" value="SH3_3"/>
    <property type="match status" value="6"/>
</dbReference>
<dbReference type="AlphaFoldDB" id="A0A839Z9Q5"/>
<organism evidence="3 4">
    <name type="scientific">Ancylobacter tetraedralis</name>
    <dbReference type="NCBI Taxonomy" id="217068"/>
    <lineage>
        <taxon>Bacteria</taxon>
        <taxon>Pseudomonadati</taxon>
        <taxon>Pseudomonadota</taxon>
        <taxon>Alphaproteobacteria</taxon>
        <taxon>Hyphomicrobiales</taxon>
        <taxon>Xanthobacteraceae</taxon>
        <taxon>Ancylobacter</taxon>
    </lineage>
</organism>
<feature type="domain" description="SH3b" evidence="2">
    <location>
        <begin position="135"/>
        <end position="190"/>
    </location>
</feature>
<evidence type="ECO:0000256" key="1">
    <source>
        <dbReference type="SAM" id="MobiDB-lite"/>
    </source>
</evidence>
<evidence type="ECO:0000313" key="4">
    <source>
        <dbReference type="Proteomes" id="UP000533469"/>
    </source>
</evidence>
<evidence type="ECO:0000313" key="3">
    <source>
        <dbReference type="EMBL" id="MBB3771459.1"/>
    </source>
</evidence>
<feature type="domain" description="SH3b" evidence="2">
    <location>
        <begin position="342"/>
        <end position="397"/>
    </location>
</feature>
<feature type="domain" description="SH3b" evidence="2">
    <location>
        <begin position="33"/>
        <end position="90"/>
    </location>
</feature>
<sequence length="873" mass="86336">MRFTTSFARASGVAVAGTLTAGTIAAGTLAAFAAPATMGRTAELRGGPGANYAMLGTLVAGTPVDVVSCAGAWCRTQYGYVSAGAVLQGAPALPQPMAVPGVSGAAALGYAPGTAAAPVLAAGTGGASDNASMAGPRTTIGTANVRSGPGTDYDITRTLPDATKVEVTGCANGWCQTNEGYISLYVLSRGAVAQVLPPQAQPSTSADGAPATPANAIVTRNATVRSGPGGRYGVLGTLPSGFPVSVVSCAGSWCQTQYGYVSARQIARAAPGPGGAATAAPSLAPPIAAPPVAARAAVALAPTSAMPAASGAAALGYGAGAAAAAPVTLGAGGASDNASMAGPRTTIGTANVRSGPGTDYDITGTLPDATKVEVTGCANGWCQTNEGYISLYVLSRGAVAQVLPPQAQPPQTLSPQTLSPQTQPNMSLGVAPGVSAANAATTASVKARSGPGVRYGVLGTLPAGMPVNIESCAGAWCRTQYGYVSVRHVSIGRVSVRPVAPSATRDQPVPAIGTAPMAQAATGAPIVATDRATAAAPAGRAYAPGIGMASAPPATSVPISRAAAGSISANSAIEAGLAPVATTAATTAATVTTAAANIRSGPGTGYAVTGTLAAGTKVDLAGCDGAWCETPYGYVNARRLAAGPAMDMAGAPAGTTRVVVRPASLASAGYANASYVDPSASYPTATQTPTYVSYPGETVPGGTYPIYPAAGVPTLGGAVLATLAAPVVGVAAAVGTVVDGWTGGWDRPTARPALYVGGGYVAPVPRYGYGWDSTWRASWGPGYWGPGLDGANRPSYWGARPSYWGGRPTYWNMHPGYGDAPRFGDRAGNTYGSRRGEGALPQRASFYSGLGPHWQGPYAAGPWYDGRPVVWRP</sequence>
<dbReference type="SMART" id="SM00287">
    <property type="entry name" value="SH3b"/>
    <property type="match status" value="6"/>
</dbReference>
<protein>
    <submittedName>
        <fullName evidence="3">Uncharacterized protein YraI</fullName>
    </submittedName>
</protein>
<gene>
    <name evidence="3" type="ORF">FHS55_002058</name>
</gene>
<reference evidence="3 4" key="1">
    <citation type="submission" date="2020-08" db="EMBL/GenBank/DDBJ databases">
        <title>Genomic Encyclopedia of Type Strains, Phase IV (KMG-IV): sequencing the most valuable type-strain genomes for metagenomic binning, comparative biology and taxonomic classification.</title>
        <authorList>
            <person name="Goeker M."/>
        </authorList>
    </citation>
    <scope>NUCLEOTIDE SEQUENCE [LARGE SCALE GENOMIC DNA]</scope>
    <source>
        <strain evidence="3 4">DSM 5895</strain>
    </source>
</reference>
<dbReference type="InterPro" id="IPR003646">
    <property type="entry name" value="SH3-like_bac-type"/>
</dbReference>
<dbReference type="Proteomes" id="UP000533469">
    <property type="component" value="Unassembled WGS sequence"/>
</dbReference>
<feature type="domain" description="SH3b" evidence="2">
    <location>
        <begin position="213"/>
        <end position="270"/>
    </location>
</feature>
<evidence type="ECO:0000259" key="2">
    <source>
        <dbReference type="SMART" id="SM00287"/>
    </source>
</evidence>
<dbReference type="RefSeq" id="WP_183189612.1">
    <property type="nucleotide sequence ID" value="NZ_JACICD010000003.1"/>
</dbReference>
<dbReference type="EMBL" id="JACICD010000003">
    <property type="protein sequence ID" value="MBB3771459.1"/>
    <property type="molecule type" value="Genomic_DNA"/>
</dbReference>
<feature type="domain" description="SH3b" evidence="2">
    <location>
        <begin position="440"/>
        <end position="492"/>
    </location>
</feature>
<keyword evidence="4" id="KW-1185">Reference proteome</keyword>
<name>A0A839Z9Q5_9HYPH</name>
<dbReference type="PANTHER" id="PTHR34408">
    <property type="entry name" value="FAMILY PROTEIN, PUTATIVE-RELATED"/>
    <property type="match status" value="1"/>
</dbReference>